<keyword evidence="3" id="KW-1185">Reference proteome</keyword>
<organism evidence="2 3">
    <name type="scientific">Kribbella antiqua</name>
    <dbReference type="NCBI Taxonomy" id="2512217"/>
    <lineage>
        <taxon>Bacteria</taxon>
        <taxon>Bacillati</taxon>
        <taxon>Actinomycetota</taxon>
        <taxon>Actinomycetes</taxon>
        <taxon>Propionibacteriales</taxon>
        <taxon>Kribbellaceae</taxon>
        <taxon>Kribbella</taxon>
    </lineage>
</organism>
<reference evidence="2 3" key="1">
    <citation type="journal article" date="2015" name="Stand. Genomic Sci.">
        <title>Genomic Encyclopedia of Bacterial and Archaeal Type Strains, Phase III: the genomes of soil and plant-associated and newly described type strains.</title>
        <authorList>
            <person name="Whitman W.B."/>
            <person name="Woyke T."/>
            <person name="Klenk H.P."/>
            <person name="Zhou Y."/>
            <person name="Lilburn T.G."/>
            <person name="Beck B.J."/>
            <person name="De Vos P."/>
            <person name="Vandamme P."/>
            <person name="Eisen J.A."/>
            <person name="Garrity G."/>
            <person name="Hugenholtz P."/>
            <person name="Kyrpides N.C."/>
        </authorList>
    </citation>
    <scope>NUCLEOTIDE SEQUENCE [LARGE SCALE GENOMIC DNA]</scope>
    <source>
        <strain evidence="2 3">VKM Ac-2541</strain>
    </source>
</reference>
<dbReference type="AlphaFoldDB" id="A0A4R2IDT4"/>
<evidence type="ECO:0000313" key="3">
    <source>
        <dbReference type="Proteomes" id="UP000295573"/>
    </source>
</evidence>
<protein>
    <submittedName>
        <fullName evidence="2">Uncharacterized protein</fullName>
    </submittedName>
</protein>
<name>A0A4R2IDT4_9ACTN</name>
<proteinExistence type="predicted"/>
<comment type="caution">
    <text evidence="2">The sequence shown here is derived from an EMBL/GenBank/DDBJ whole genome shotgun (WGS) entry which is preliminary data.</text>
</comment>
<evidence type="ECO:0000256" key="1">
    <source>
        <dbReference type="SAM" id="MobiDB-lite"/>
    </source>
</evidence>
<feature type="compositionally biased region" description="Polar residues" evidence="1">
    <location>
        <begin position="53"/>
        <end position="66"/>
    </location>
</feature>
<feature type="region of interest" description="Disordered" evidence="1">
    <location>
        <begin position="45"/>
        <end position="66"/>
    </location>
</feature>
<accession>A0A4R2IDT4</accession>
<sequence>MGCEVARRLVILLRILERGPAPYGVLGEDAILDAWFGIRAPILPEPVSYPRKSANSGTSSGVRSGR</sequence>
<gene>
    <name evidence="2" type="ORF">EV646_114176</name>
</gene>
<dbReference type="Proteomes" id="UP000295573">
    <property type="component" value="Unassembled WGS sequence"/>
</dbReference>
<evidence type="ECO:0000313" key="2">
    <source>
        <dbReference type="EMBL" id="TCO42352.1"/>
    </source>
</evidence>
<dbReference type="EMBL" id="SLWR01000014">
    <property type="protein sequence ID" value="TCO42352.1"/>
    <property type="molecule type" value="Genomic_DNA"/>
</dbReference>